<proteinExistence type="predicted"/>
<feature type="transmembrane region" description="Helical" evidence="1">
    <location>
        <begin position="30"/>
        <end position="49"/>
    </location>
</feature>
<dbReference type="Proteomes" id="UP000283895">
    <property type="component" value="Unassembled WGS sequence"/>
</dbReference>
<protein>
    <submittedName>
        <fullName evidence="2">Uncharacterized protein</fullName>
    </submittedName>
</protein>
<gene>
    <name evidence="2" type="ORF">VMCG_01874</name>
</gene>
<keyword evidence="1" id="KW-1133">Transmembrane helix</keyword>
<reference evidence="2 3" key="1">
    <citation type="submission" date="2015-09" db="EMBL/GenBank/DDBJ databases">
        <title>Host preference determinants of Valsa canker pathogens revealed by comparative genomics.</title>
        <authorList>
            <person name="Yin Z."/>
            <person name="Huang L."/>
        </authorList>
    </citation>
    <scope>NUCLEOTIDE SEQUENCE [LARGE SCALE GENOMIC DNA]</scope>
    <source>
        <strain evidence="2 3">03-1</strain>
    </source>
</reference>
<organism evidence="2 3">
    <name type="scientific">Cytospora schulzeri</name>
    <dbReference type="NCBI Taxonomy" id="448051"/>
    <lineage>
        <taxon>Eukaryota</taxon>
        <taxon>Fungi</taxon>
        <taxon>Dikarya</taxon>
        <taxon>Ascomycota</taxon>
        <taxon>Pezizomycotina</taxon>
        <taxon>Sordariomycetes</taxon>
        <taxon>Sordariomycetidae</taxon>
        <taxon>Diaporthales</taxon>
        <taxon>Cytosporaceae</taxon>
        <taxon>Cytospora</taxon>
    </lineage>
</organism>
<evidence type="ECO:0000313" key="2">
    <source>
        <dbReference type="EMBL" id="ROW10189.1"/>
    </source>
</evidence>
<dbReference type="OrthoDB" id="10410500at2759"/>
<feature type="transmembrane region" description="Helical" evidence="1">
    <location>
        <begin position="69"/>
        <end position="92"/>
    </location>
</feature>
<accession>A0A423X2W8</accession>
<dbReference type="EMBL" id="LKEA01000003">
    <property type="protein sequence ID" value="ROW10189.1"/>
    <property type="molecule type" value="Genomic_DNA"/>
</dbReference>
<keyword evidence="1" id="KW-0812">Transmembrane</keyword>
<keyword evidence="3" id="KW-1185">Reference proteome</keyword>
<sequence length="190" mass="19902">MPRKATSPSLPSAAEVQDASDQPQSRTLIFVLRFIELLLTGSTCGLLFWGFLTDLAVPSVGGASSGHAAIFLFCAALIGMTSATLGLIALCFKFNLLEALEPGSLKIGRFHYCPIYFGVLYLIIGSIGSWASIIYIPFEIYAIEQAQGKSQCSANLSAYKGCSVLVAAISLNCCGLAATLVTYGASKGGA</sequence>
<comment type="caution">
    <text evidence="2">The sequence shown here is derived from an EMBL/GenBank/DDBJ whole genome shotgun (WGS) entry which is preliminary data.</text>
</comment>
<name>A0A423X2W8_9PEZI</name>
<keyword evidence="1" id="KW-0472">Membrane</keyword>
<feature type="transmembrane region" description="Helical" evidence="1">
    <location>
        <begin position="113"/>
        <end position="138"/>
    </location>
</feature>
<evidence type="ECO:0000313" key="3">
    <source>
        <dbReference type="Proteomes" id="UP000283895"/>
    </source>
</evidence>
<dbReference type="AlphaFoldDB" id="A0A423X2W8"/>
<evidence type="ECO:0000256" key="1">
    <source>
        <dbReference type="SAM" id="Phobius"/>
    </source>
</evidence>
<feature type="transmembrane region" description="Helical" evidence="1">
    <location>
        <begin position="158"/>
        <end position="185"/>
    </location>
</feature>